<feature type="compositionally biased region" description="Polar residues" evidence="1">
    <location>
        <begin position="103"/>
        <end position="115"/>
    </location>
</feature>
<feature type="region of interest" description="Disordered" evidence="1">
    <location>
        <begin position="103"/>
        <end position="244"/>
    </location>
</feature>
<evidence type="ECO:0000313" key="2">
    <source>
        <dbReference type="EMBL" id="BBG94412.1"/>
    </source>
</evidence>
<organism evidence="2">
    <name type="scientific">Prunus dulcis</name>
    <name type="common">Almond</name>
    <name type="synonym">Amygdalus dulcis</name>
    <dbReference type="NCBI Taxonomy" id="3755"/>
    <lineage>
        <taxon>Eukaryota</taxon>
        <taxon>Viridiplantae</taxon>
        <taxon>Streptophyta</taxon>
        <taxon>Embryophyta</taxon>
        <taxon>Tracheophyta</taxon>
        <taxon>Spermatophyta</taxon>
        <taxon>Magnoliopsida</taxon>
        <taxon>eudicotyledons</taxon>
        <taxon>Gunneridae</taxon>
        <taxon>Pentapetalae</taxon>
        <taxon>rosids</taxon>
        <taxon>fabids</taxon>
        <taxon>Rosales</taxon>
        <taxon>Rosaceae</taxon>
        <taxon>Amygdaloideae</taxon>
        <taxon>Amygdaleae</taxon>
        <taxon>Prunus</taxon>
    </lineage>
</organism>
<dbReference type="EMBL" id="AP019297">
    <property type="protein sequence ID" value="BBG94412.1"/>
    <property type="molecule type" value="Genomic_DNA"/>
</dbReference>
<gene>
    <name evidence="2" type="ORF">Prudu_002688</name>
</gene>
<dbReference type="PANTHER" id="PTHR47347:SF2">
    <property type="entry name" value="GOLGIN CANDIDATE 5"/>
    <property type="match status" value="1"/>
</dbReference>
<dbReference type="PANTHER" id="PTHR47347">
    <property type="entry name" value="GOLGIN CANDIDATE 5"/>
    <property type="match status" value="1"/>
</dbReference>
<name>A0A4Y1QRC1_PRUDU</name>
<feature type="compositionally biased region" description="Basic and acidic residues" evidence="1">
    <location>
        <begin position="159"/>
        <end position="179"/>
    </location>
</feature>
<protein>
    <submittedName>
        <fullName evidence="2">Golgin candidate 5</fullName>
    </submittedName>
</protein>
<feature type="compositionally biased region" description="Polar residues" evidence="1">
    <location>
        <begin position="148"/>
        <end position="158"/>
    </location>
</feature>
<proteinExistence type="predicted"/>
<feature type="compositionally biased region" description="Basic and acidic residues" evidence="1">
    <location>
        <begin position="116"/>
        <end position="129"/>
    </location>
</feature>
<sequence>MTSPPPLFSFDRLRPPLPLSFVLLRPASASAFSIVCLPPPPLLFRLSTFLLLLLLGSSPQLSAISYPEVLDPEQAVKGLSGLWPSSTEGKLLFDPVISFMGQTNEGSSVDSSQKAESSEHPPKVDKSSGESESPQKLSTVEAKEGVKTETSQHSSTEQMADKEETEVVKEETDDKHAATVEETETVVAEPEKSESESSSLPVEPFEPTVKNDGPSESVGSQDDNKISVVGPSVNPETMQGKSRAVEVDQVEEGHTVLPREAHDVDVDEQKTQVEQKDGHMTQAGEIVETVAMVEAETPTDSQPGDNLLLLDIATREENRTTWKMCKKGELTHTTKNKLMKLRSN</sequence>
<evidence type="ECO:0000256" key="1">
    <source>
        <dbReference type="SAM" id="MobiDB-lite"/>
    </source>
</evidence>
<feature type="compositionally biased region" description="Low complexity" evidence="1">
    <location>
        <begin position="196"/>
        <end position="207"/>
    </location>
</feature>
<dbReference type="AlphaFoldDB" id="A0A4Y1QRC1"/>
<accession>A0A4Y1QRC1</accession>
<reference evidence="2" key="1">
    <citation type="journal article" date="2019" name="Science">
        <title>Mutation of a bHLH transcription factor allowed almond domestication.</title>
        <authorList>
            <person name="Sanchez-Perez R."/>
            <person name="Pavan S."/>
            <person name="Mazzeo R."/>
            <person name="Moldovan C."/>
            <person name="Aiese Cigliano R."/>
            <person name="Del Cueto J."/>
            <person name="Ricciardi F."/>
            <person name="Lotti C."/>
            <person name="Ricciardi L."/>
            <person name="Dicenta F."/>
            <person name="Lopez-Marques R.L."/>
            <person name="Lindberg Moller B."/>
        </authorList>
    </citation>
    <scope>NUCLEOTIDE SEQUENCE</scope>
</reference>